<dbReference type="SMART" id="SM00823">
    <property type="entry name" value="PKS_PP"/>
    <property type="match status" value="3"/>
</dbReference>
<dbReference type="InterPro" id="IPR036736">
    <property type="entry name" value="ACP-like_sf"/>
</dbReference>
<dbReference type="PANTHER" id="PTHR45527:SF1">
    <property type="entry name" value="FATTY ACID SYNTHASE"/>
    <property type="match status" value="1"/>
</dbReference>
<evidence type="ECO:0000313" key="8">
    <source>
        <dbReference type="EMBL" id="WYJ88693.1"/>
    </source>
</evidence>
<feature type="domain" description="Carrier" evidence="6">
    <location>
        <begin position="1713"/>
        <end position="1788"/>
    </location>
</feature>
<dbReference type="FunFam" id="3.30.300.30:FF:000010">
    <property type="entry name" value="Enterobactin synthetase component F"/>
    <property type="match status" value="1"/>
</dbReference>
<dbReference type="InterPro" id="IPR023213">
    <property type="entry name" value="CAT-like_dom_sf"/>
</dbReference>
<dbReference type="Gene3D" id="1.10.1200.10">
    <property type="entry name" value="ACP-like"/>
    <property type="match status" value="3"/>
</dbReference>
<name>A0A242KDK9_9ENTE</name>
<dbReference type="EMBL" id="CP147247">
    <property type="protein sequence ID" value="WYJ88693.1"/>
    <property type="molecule type" value="Genomic_DNA"/>
</dbReference>
<feature type="domain" description="Carrier" evidence="6">
    <location>
        <begin position="2741"/>
        <end position="2815"/>
    </location>
</feature>
<dbReference type="GO" id="GO:0043041">
    <property type="term" value="P:amino acid activation for nonribosomal peptide biosynthetic process"/>
    <property type="evidence" value="ECO:0007669"/>
    <property type="project" value="TreeGrafter"/>
</dbReference>
<dbReference type="NCBIfam" id="TIGR01733">
    <property type="entry name" value="AA-adenyl-dom"/>
    <property type="match status" value="3"/>
</dbReference>
<dbReference type="Gene3D" id="3.30.559.30">
    <property type="entry name" value="Nonribosomal peptide synthetase, condensation domain"/>
    <property type="match status" value="4"/>
</dbReference>
<dbReference type="PANTHER" id="PTHR45527">
    <property type="entry name" value="NONRIBOSOMAL PEPTIDE SYNTHETASE"/>
    <property type="match status" value="1"/>
</dbReference>
<dbReference type="InterPro" id="IPR009081">
    <property type="entry name" value="PP-bd_ACP"/>
</dbReference>
<dbReference type="InterPro" id="IPR020806">
    <property type="entry name" value="PKS_PP-bd"/>
</dbReference>
<dbReference type="CDD" id="cd12117">
    <property type="entry name" value="A_NRPS_Srf_like"/>
    <property type="match status" value="1"/>
</dbReference>
<dbReference type="InterPro" id="IPR000873">
    <property type="entry name" value="AMP-dep_synth/lig_dom"/>
</dbReference>
<dbReference type="Gene3D" id="3.40.50.980">
    <property type="match status" value="4"/>
</dbReference>
<evidence type="ECO:0000259" key="6">
    <source>
        <dbReference type="PROSITE" id="PS50075"/>
    </source>
</evidence>
<dbReference type="InterPro" id="IPR045851">
    <property type="entry name" value="AMP-bd_C_sf"/>
</dbReference>
<dbReference type="SUPFAM" id="SSF56801">
    <property type="entry name" value="Acetyl-CoA synthetase-like"/>
    <property type="match status" value="3"/>
</dbReference>
<dbReference type="GO" id="GO:0031177">
    <property type="term" value="F:phosphopantetheine binding"/>
    <property type="evidence" value="ECO:0007669"/>
    <property type="project" value="InterPro"/>
</dbReference>
<dbReference type="Gene3D" id="3.40.50.12780">
    <property type="entry name" value="N-terminal domain of ligase-like"/>
    <property type="match status" value="1"/>
</dbReference>
<keyword evidence="4" id="KW-0597">Phosphoprotein</keyword>
<dbReference type="InterPro" id="IPR042099">
    <property type="entry name" value="ANL_N_sf"/>
</dbReference>
<dbReference type="Gene3D" id="2.30.38.10">
    <property type="entry name" value="Luciferase, Domain 3"/>
    <property type="match status" value="2"/>
</dbReference>
<accession>A0A242KDK9</accession>
<feature type="domain" description="Carrier" evidence="6">
    <location>
        <begin position="687"/>
        <end position="762"/>
    </location>
</feature>
<dbReference type="GO" id="GO:0044550">
    <property type="term" value="P:secondary metabolite biosynthetic process"/>
    <property type="evidence" value="ECO:0007669"/>
    <property type="project" value="UniProtKB-ARBA"/>
</dbReference>
<evidence type="ECO:0000256" key="2">
    <source>
        <dbReference type="ARBA" id="ARBA00006432"/>
    </source>
</evidence>
<dbReference type="Pfam" id="PF00501">
    <property type="entry name" value="AMP-binding"/>
    <property type="match status" value="3"/>
</dbReference>
<dbReference type="GO" id="GO:0005829">
    <property type="term" value="C:cytosol"/>
    <property type="evidence" value="ECO:0007669"/>
    <property type="project" value="TreeGrafter"/>
</dbReference>
<dbReference type="InterPro" id="IPR010071">
    <property type="entry name" value="AA_adenyl_dom"/>
</dbReference>
<dbReference type="Gene3D" id="3.30.300.30">
    <property type="match status" value="3"/>
</dbReference>
<dbReference type="GO" id="GO:0017000">
    <property type="term" value="P:antibiotic biosynthetic process"/>
    <property type="evidence" value="ECO:0007669"/>
    <property type="project" value="UniProtKB-KW"/>
</dbReference>
<protein>
    <recommendedName>
        <fullName evidence="6">Carrier domain-containing protein</fullName>
    </recommendedName>
</protein>
<keyword evidence="9" id="KW-1185">Reference proteome</keyword>
<dbReference type="CDD" id="cd05930">
    <property type="entry name" value="A_NRPS"/>
    <property type="match status" value="2"/>
</dbReference>
<dbReference type="NCBIfam" id="NF003417">
    <property type="entry name" value="PRK04813.1"/>
    <property type="match status" value="3"/>
</dbReference>
<proteinExistence type="inferred from homology"/>
<dbReference type="FunFam" id="3.40.50.980:FF:000001">
    <property type="entry name" value="Non-ribosomal peptide synthetase"/>
    <property type="match status" value="2"/>
</dbReference>
<comment type="similarity">
    <text evidence="2">Belongs to the ATP-dependent AMP-binding enzyme family.</text>
</comment>
<evidence type="ECO:0000256" key="5">
    <source>
        <dbReference type="ARBA" id="ARBA00023194"/>
    </source>
</evidence>
<keyword evidence="3" id="KW-0596">Phosphopantetheine</keyword>
<dbReference type="Gene3D" id="3.30.559.10">
    <property type="entry name" value="Chloramphenicol acetyltransferase-like domain"/>
    <property type="match status" value="3"/>
</dbReference>
<comment type="cofactor">
    <cofactor evidence="1">
        <name>pantetheine 4'-phosphate</name>
        <dbReference type="ChEBI" id="CHEBI:47942"/>
    </cofactor>
</comment>
<sequence length="3244" mass="365409">MSSNQYLWEQNKRIELNGKKVIELSEKAGVSKNRFLSAVFLLLMCKTKGNEAYSMDLFQKNHYSGTLSYTMTEGDKLLTSLSSLTWIEATTTKEENEHVRGIVWLTEQEPLEEEIFSELMLQLREVSENELLIDYRYSAELYEKEEIDILHLHFQTLLTAILSDSEKNISDYDIVSQKERDLLEEVNQTDYDFSRDACVHEIIENTVRKFPNKTALVYEGEEVTFEEFNRRSNQIVAFLKKQNIQAGDYVAIMAVRGIELICSIFGVLKSGAAYVPMNPLFPIDRLRYMMQDSQAKMILSTGCPEELNVFCPIVDLNDPTLYEGNAGNPVSQAGSDDTLCLIYTSGTTGNPKSVKINHGAIVNYCEFNAFDFLKLNEHDRVPQFAPITFSTAISEITTTLLSGATLYLVTDEVIKNIPLFNQFIHDIQATMCLLPPIYCDYVQLPDSVRMVETGGSACHKEAAERMVAQGAKYYNAYGLSEGTVISVWEHQPGEEVKKIPIGKPVANSKVYIMNNDKVNGLYMPGELCVTGMAVSNGYLNLQELNEKRFIPNPFGEGRMLKTGDIVQWNHKGELEYVGRSDNQVQIRGMRVELEEIEHSLLNDPAIVNVAAISREDQQGETSIAAFITSKETIDIREMKRQLRKRLVDYMIPANIIQLETLPLTVNGKVDRKALEMIPIKESNTFAAPETMIEKQIAQFFQTIVKAEKVGKQTDFFEAGGHSLRLTRLINAIDSAFGVRLSVGDIYEHSTVEAISKQIETGAKQERNTITVVEEKETYTLSSAQKQVYIATELDDTALSYNIPVLLTFSGRLQKEKLTKAFQQLIDRHDSLRTTFQTIDGQSVQVIKEAMDAVVEEEEVAALSDTVVEQRFNAFIRPFDLRQAPLMRVKLLSDQEKSCLFVDIHHIISDGSSLNALLEEFSALYGEHTLAPLPVQYKDYSEWQRKQNLDQQKQFWVEQFSEIPESLDLPLDYKRTARQSFEGHTVKLAIPNETRSALKKLTEKTGTTDYMVLLSICMIMLSKYSRQEDVVIGTSISGRTHQEIEKVQGIFVNTLAMRGRPQGDKTIRSFLEEMKATSLQAYQNQEFPFDELVAALAIPRDLSRNPLFDVMFVLQNNEQPEQLWGDASIVTATMEEQGAKFDLTFSISETAAGYELSLDYRTALFKEETMKQMLQHYLVLLQNATADDTQKLAQLTAVNEEEKQKILTVFNKPQEVSEYSNQTIAEIFEQQATAFPNKEALVYKDQTLSYQELNEKANRLAADLRAAGISANDFVAVEARRAPATIIGILGIVKAGAAYVPIDVDYPKERIAYILEDCQAKAIAATTSFTTQMNLSMPVFSLDTIFTEAGLTENPKPISTEDDLLYLMYTSGTTGKPKGTMIEQRNVFHLLEKSEPVGLSNETIMLQAGSLSFDAATFEIWGSLLKGGTLVLTDKEAFLNSKLLKQTIEQHAINTMFLTTALFNQHIDIDPRVFDQLNCLLFGGEKLSERHVGQLLEKNQQTRLLHVYGPTEGTTFSTVHPIQKEELNAVVPIGKPFPTTSAYILSEEGELCGIGMKGELCIGGTGLAKGYWQNPELTARVFVDSPVGRLYRTGDLAKWRSDGSIDFLGRVDNQIKLRGFRVELEEITNTLLSVTTIQQAVTILTDEQKIAVYLADEKTVDLNKLKKQLRKKLPEYMLPDLMLQLEEMPVTPTGKIDRTALPAIAAQTEEQGIAPKTAVEQKIAAVFSEVLNREVTSISANFFDYGGHSLKAMQLLNKLEAKLNARVPLKDFFENPTVEGIVETLQTASTQSYERIEKAEKHDAYPASSTQRRLYVIHEFDETGIAYNIPVGLAFEQSIDPEKVAHCFEELIERHEALRTTFYTGADGTVLQKIAEPKTVAFTVETARLKNEEHQDALEAFIRPFDLQTGPLFRVKIITDPSGGSLFLLDIHHIIADGLSVQILLKEFAELYNGQTLEAQELQYKDYSEWLNSRSMEEHAQFWQNELGGELPVLELPLDYRRPQQQTFAGATLATRINGSLKTKLAKLAQKTGTTEYMILLAVYQILLHKYSRQEEIVVGTSVSGRTHADTETMLGMFVNTLVLKGKPEKQKTFAAFLAEIKEQNLQMLEYQEFPFESIVEMLDLPRSRSRNPLFDVMFVYQNQQEEQISLNGHVGREIEAAGTISKFDLSFRFTETATDYQLIIEYAKELFQAESISYMLAHFLVLLEDALDHSDKAIKELVLIDEEEKNTVMKQFNGSKAVVDLEQTVVTSFEEQVTQVTNQAALVYHSQTLTYGELNQRANQIAHYLRNRGIERDDLVAVIADRSFEMLVSILGIIKAGGAYVPIDPDAPEERKKYLLTDAQPKVILTTFDLPNELYGIPVVSATQETFDVFSKENPARINKSNDLLYCIYTSGTTGKPKGVLVEHKGILNVKQYFHESLGLTNEDQMLQFSNYVFDASALEIFTALLNGSTLHLIDTDQLKNPTVIENYLEEQISFAILPPQYAASIQIRNVATVMTGGSVATRKIISAESGNTIEHYLNAYGPTEATVYTTSWSYRKQESTTVTELPEQLSIGKPITNVEVYIVEGEQLCGVGIIGELCISGISLARGYLNRPEQTAAAFIDHPFGEGKLYRSGDLARWLPDGNLEYLGRVDEQVKIRGYRIEPGEIESILRSADFIQDAAVIVDHSNQEPQLAAYFVSPSHVSLSELRNYLAGQLPEYMIPAAIMQLDEIPVTPNGKLDKKALPAIDTVGNEPLVQPKNAIEEQLVYVFQEVLGLAEVGTNQHFLSLGGDSIKAIRIAAKIRENGYEILVKDILQYSTIEQISQQVQTSSGSNSVASQEEQSGPVLLSTAQRHLLEAPMIENHVLHLHFDRVLDNQLLAAAFDGLIRHHDMLRTKYVNDQQEIQAIAETNAFELVATICQEGDRQAVLAQVENEQKLLAQQNRDILLNGHFLQFTEESDLVISISPFIADERSVQILLEDLIAIYRGLEETGQTILPEKTWPFSTWIEANPLQQTSLLLSETTKQKRKTGPRSHAQKCWPMTDFIEQLEVANQAYSTTTEELLLSALAEAFEEWQQQEAVEVILDKNGRYHEAERFDRTIGQFTELQSIQLQNGLNTTETILQTKEYMRRGQQTDKEKVLELTNPVLFRSKDPEQAFLDSETEKLFHKTVGMKQVYTPSYTALELTVAFTSTEVQLLVDYVTEVFSTEEIEALQEEYKKALLQIIDHCLKQEESLRTAEDFDIFDMEADEIDLLNTLLD</sequence>
<dbReference type="SUPFAM" id="SSF47336">
    <property type="entry name" value="ACP-like"/>
    <property type="match status" value="3"/>
</dbReference>
<dbReference type="FunFam" id="3.40.50.12780:FF:000012">
    <property type="entry name" value="Non-ribosomal peptide synthetase"/>
    <property type="match status" value="1"/>
</dbReference>
<dbReference type="PROSITE" id="PS50075">
    <property type="entry name" value="CARRIER"/>
    <property type="match status" value="3"/>
</dbReference>
<dbReference type="CDD" id="cd19531">
    <property type="entry name" value="LCL_NRPS-like"/>
    <property type="match status" value="2"/>
</dbReference>
<dbReference type="GO" id="GO:0008610">
    <property type="term" value="P:lipid biosynthetic process"/>
    <property type="evidence" value="ECO:0007669"/>
    <property type="project" value="UniProtKB-ARBA"/>
</dbReference>
<evidence type="ECO:0000313" key="9">
    <source>
        <dbReference type="Proteomes" id="UP000195141"/>
    </source>
</evidence>
<dbReference type="Pfam" id="PF00550">
    <property type="entry name" value="PP-binding"/>
    <property type="match status" value="3"/>
</dbReference>
<gene>
    <name evidence="8" type="ORF">A5888_000412</name>
    <name evidence="7" type="ORF">A5888_000444</name>
</gene>
<dbReference type="InterPro" id="IPR025110">
    <property type="entry name" value="AMP-bd_C"/>
</dbReference>
<dbReference type="OrthoDB" id="9765680at2"/>
<evidence type="ECO:0000256" key="1">
    <source>
        <dbReference type="ARBA" id="ARBA00001957"/>
    </source>
</evidence>
<dbReference type="SUPFAM" id="SSF52777">
    <property type="entry name" value="CoA-dependent acyltransferases"/>
    <property type="match status" value="6"/>
</dbReference>
<dbReference type="Proteomes" id="UP000195141">
    <property type="component" value="Chromosome"/>
</dbReference>
<dbReference type="EMBL" id="NGMM01000001">
    <property type="protein sequence ID" value="OTP18630.1"/>
    <property type="molecule type" value="Genomic_DNA"/>
</dbReference>
<dbReference type="PROSITE" id="PS00455">
    <property type="entry name" value="AMP_BINDING"/>
    <property type="match status" value="2"/>
</dbReference>
<dbReference type="Pfam" id="PF13193">
    <property type="entry name" value="AMP-binding_C"/>
    <property type="match status" value="2"/>
</dbReference>
<dbReference type="RefSeq" id="WP_086347599.1">
    <property type="nucleotide sequence ID" value="NZ_CP147247.1"/>
</dbReference>
<evidence type="ECO:0000256" key="3">
    <source>
        <dbReference type="ARBA" id="ARBA00022450"/>
    </source>
</evidence>
<dbReference type="InterPro" id="IPR020845">
    <property type="entry name" value="AMP-binding_CS"/>
</dbReference>
<reference evidence="8" key="2">
    <citation type="submission" date="2017-05" db="EMBL/GenBank/DDBJ databases">
        <authorList>
            <consortium name="The Broad Institute Genomics Platform"/>
            <consortium name="The Broad Institute Genomic Center for Infectious Diseases"/>
            <person name="Earl A."/>
            <person name="Manson A."/>
            <person name="Schwartman J."/>
            <person name="Gilmore M."/>
            <person name="Abouelleil A."/>
            <person name="Cao P."/>
            <person name="Chapman S."/>
            <person name="Cusick C."/>
            <person name="Shea T."/>
            <person name="Young S."/>
            <person name="Neafsey D."/>
            <person name="Nusbaum C."/>
            <person name="Birren B."/>
        </authorList>
    </citation>
    <scope>NUCLEOTIDE SEQUENCE</scope>
    <source>
        <strain evidence="8">9E7_DIV0242</strain>
    </source>
</reference>
<dbReference type="GO" id="GO:0003824">
    <property type="term" value="F:catalytic activity"/>
    <property type="evidence" value="ECO:0007669"/>
    <property type="project" value="InterPro"/>
</dbReference>
<dbReference type="InterPro" id="IPR001242">
    <property type="entry name" value="Condensation_dom"/>
</dbReference>
<evidence type="ECO:0000256" key="4">
    <source>
        <dbReference type="ARBA" id="ARBA00022553"/>
    </source>
</evidence>
<dbReference type="Pfam" id="PF00668">
    <property type="entry name" value="Condensation"/>
    <property type="match status" value="3"/>
</dbReference>
<evidence type="ECO:0000313" key="7">
    <source>
        <dbReference type="EMBL" id="OTP18630.1"/>
    </source>
</evidence>
<dbReference type="PROSITE" id="PS00012">
    <property type="entry name" value="PHOSPHOPANTETHEINE"/>
    <property type="match status" value="3"/>
</dbReference>
<dbReference type="InterPro" id="IPR006162">
    <property type="entry name" value="Ppantetheine_attach_site"/>
</dbReference>
<reference evidence="7" key="1">
    <citation type="submission" date="2017-05" db="EMBL/GenBank/DDBJ databases">
        <title>The Genome Sequence of Enterococcus sp. 9E7_DIV0242.</title>
        <authorList>
            <consortium name="The Broad Institute Genomics Platform"/>
            <consortium name="The Broad Institute Genomic Center for Infectious Diseases"/>
            <person name="Earl A."/>
            <person name="Manson A."/>
            <person name="Schwartman J."/>
            <person name="Gilmore M."/>
            <person name="Abouelleil A."/>
            <person name="Cao P."/>
            <person name="Chapman S."/>
            <person name="Cusick C."/>
            <person name="Shea T."/>
            <person name="Young S."/>
            <person name="Neafsey D."/>
            <person name="Nusbaum C."/>
            <person name="Birren B."/>
        </authorList>
    </citation>
    <scope>NUCLEOTIDE SEQUENCE [LARGE SCALE GENOMIC DNA]</scope>
    <source>
        <strain evidence="7">9E7_DIV0242</strain>
    </source>
</reference>
<organism evidence="7">
    <name type="scientific">Candidatus Enterococcus clewellii</name>
    <dbReference type="NCBI Taxonomy" id="1834193"/>
    <lineage>
        <taxon>Bacteria</taxon>
        <taxon>Bacillati</taxon>
        <taxon>Bacillota</taxon>
        <taxon>Bacilli</taxon>
        <taxon>Lactobacillales</taxon>
        <taxon>Enterococcaceae</taxon>
        <taxon>Enterococcus</taxon>
    </lineage>
</organism>
<keyword evidence="5" id="KW-0045">Antibiotic biosynthesis</keyword>
<reference evidence="8" key="3">
    <citation type="submission" date="2024-03" db="EMBL/GenBank/DDBJ databases">
        <title>The Genome Sequence of Enterococcus sp. DIV0242b.</title>
        <authorList>
            <consortium name="The Broad Institute Genomics Platform"/>
            <consortium name="The Broad Institute Microbial Omics Core"/>
            <consortium name="The Broad Institute Genomic Center for Infectious Diseases"/>
            <person name="Earl A."/>
            <person name="Manson A."/>
            <person name="Gilmore M."/>
            <person name="Schwartman J."/>
            <person name="Shea T."/>
            <person name="Abouelleil A."/>
            <person name="Cao P."/>
            <person name="Chapman S."/>
            <person name="Cusick C."/>
            <person name="Young S."/>
            <person name="Neafsey D."/>
            <person name="Nusbaum C."/>
            <person name="Birren B."/>
        </authorList>
    </citation>
    <scope>NUCLEOTIDE SEQUENCE</scope>
    <source>
        <strain evidence="8">9E7_DIV0242</strain>
    </source>
</reference>